<evidence type="ECO:0000256" key="1">
    <source>
        <dbReference type="ARBA" id="ARBA00004571"/>
    </source>
</evidence>
<evidence type="ECO:0000259" key="15">
    <source>
        <dbReference type="Pfam" id="PF00593"/>
    </source>
</evidence>
<evidence type="ECO:0000256" key="13">
    <source>
        <dbReference type="SAM" id="MobiDB-lite"/>
    </source>
</evidence>
<dbReference type="PANTHER" id="PTHR32552">
    <property type="entry name" value="FERRICHROME IRON RECEPTOR-RELATED"/>
    <property type="match status" value="1"/>
</dbReference>
<keyword evidence="7" id="KW-0406">Ion transport</keyword>
<feature type="domain" description="TonB-dependent receptor plug" evidence="16">
    <location>
        <begin position="70"/>
        <end position="182"/>
    </location>
</feature>
<dbReference type="Proteomes" id="UP000538566">
    <property type="component" value="Unassembled WGS sequence"/>
</dbReference>
<evidence type="ECO:0000256" key="5">
    <source>
        <dbReference type="ARBA" id="ARBA00022692"/>
    </source>
</evidence>
<feature type="domain" description="TonB-dependent receptor-like beta-barrel" evidence="15">
    <location>
        <begin position="337"/>
        <end position="773"/>
    </location>
</feature>
<dbReference type="CDD" id="cd01347">
    <property type="entry name" value="ligand_gated_channel"/>
    <property type="match status" value="1"/>
</dbReference>
<evidence type="ECO:0000256" key="8">
    <source>
        <dbReference type="ARBA" id="ARBA00023077"/>
    </source>
</evidence>
<reference evidence="17 18" key="1">
    <citation type="submission" date="2020-08" db="EMBL/GenBank/DDBJ databases">
        <title>Genomic Encyclopedia of Type Strains, Phase IV (KMG-IV): sequencing the most valuable type-strain genomes for metagenomic binning, comparative biology and taxonomic classification.</title>
        <authorList>
            <person name="Goeker M."/>
        </authorList>
    </citation>
    <scope>NUCLEOTIDE SEQUENCE [LARGE SCALE GENOMIC DNA]</scope>
    <source>
        <strain evidence="17 18">DSM 17507</strain>
    </source>
</reference>
<evidence type="ECO:0000313" key="18">
    <source>
        <dbReference type="Proteomes" id="UP000538566"/>
    </source>
</evidence>
<keyword evidence="9 11" id="KW-0472">Membrane</keyword>
<sequence>MQDLKHVSMLAVSLALCAVSGTGYAQEAKAGGGAAPVTESEQQQDDASSSRVDALSGEITVTARKFEEKAQAIPLAISAFSGKALEARGLDNINGVATFTPNMTFQSNPSFGGASSSAAIYIRGIGQKEFLPTTEPGVGVYVDGVYVARSVGAMLDLVDVDRVEVLRGPQGTLFGRNTIGGALSLTTKKPSNRREISGQITVGRYDRIDAKIMANIPLADTLALRVSGASMMRDGYVQRVVDNKDLGNVNTKTGRLQLRWDAAPNLEINLSVDGTEERNNGPALTLKGVDLRSAIFNPANLPMLPPGSPPTAGSYVINPPFDAPVDNFALLNNYVATFLGGQNCLGFAPYRPTGPAAACYDDRYASATKDFGTAPQYSRNRIWGASGNIDLDLGAVQLKSITAYRRLDGKFSRDGDHSPILVSQFYDELTDKQFSQELQLLGRGMGGSLKYVAGLYYFSETGNNVNILDFTPVYFQSGGKFSTKSYAAFGQATYSFGDVFDITAGLRYTKDDKSFLPDQTIFTDRTPGQQLINGSPNTPKTRILPFVQVNRSESDVTPMVNLAWHVTADSLVYASFSQGFKSGGFVQRVFPPLAATPEFAAEKATAYEAGFKTQLLDRKLTINGAVFLTKYDNLQVQVFTGVAPVTKNAAAAEIKGAELEVRLSPGGGWFVEGSAGYLDPRYTSIDPAATEITRASRFERISKWTLSASLLKSVKIGDGELTGRVDWSYRAGQFMDALNTREIFQPGYSLVNASIAYDFPGRNLSLVAGATNLTDERYLDSGIYGTSFRSYETLYARPREWYVTMKWKI</sequence>
<evidence type="ECO:0000259" key="16">
    <source>
        <dbReference type="Pfam" id="PF07715"/>
    </source>
</evidence>
<dbReference type="Pfam" id="PF00593">
    <property type="entry name" value="TonB_dep_Rec_b-barrel"/>
    <property type="match status" value="1"/>
</dbReference>
<keyword evidence="14" id="KW-0732">Signal</keyword>
<dbReference type="InterPro" id="IPR012910">
    <property type="entry name" value="Plug_dom"/>
</dbReference>
<dbReference type="PROSITE" id="PS52016">
    <property type="entry name" value="TONB_DEPENDENT_REC_3"/>
    <property type="match status" value="1"/>
</dbReference>
<evidence type="ECO:0000256" key="7">
    <source>
        <dbReference type="ARBA" id="ARBA00023065"/>
    </source>
</evidence>
<evidence type="ECO:0000256" key="10">
    <source>
        <dbReference type="ARBA" id="ARBA00023237"/>
    </source>
</evidence>
<evidence type="ECO:0000256" key="6">
    <source>
        <dbReference type="ARBA" id="ARBA00023004"/>
    </source>
</evidence>
<feature type="signal peptide" evidence="14">
    <location>
        <begin position="1"/>
        <end position="25"/>
    </location>
</feature>
<dbReference type="SUPFAM" id="SSF56935">
    <property type="entry name" value="Porins"/>
    <property type="match status" value="1"/>
</dbReference>
<keyword evidence="17" id="KW-0675">Receptor</keyword>
<proteinExistence type="inferred from homology"/>
<dbReference type="GO" id="GO:0009279">
    <property type="term" value="C:cell outer membrane"/>
    <property type="evidence" value="ECO:0007669"/>
    <property type="project" value="UniProtKB-SubCell"/>
</dbReference>
<evidence type="ECO:0000256" key="12">
    <source>
        <dbReference type="RuleBase" id="RU003357"/>
    </source>
</evidence>
<dbReference type="InterPro" id="IPR000531">
    <property type="entry name" value="Beta-barrel_TonB"/>
</dbReference>
<evidence type="ECO:0000256" key="11">
    <source>
        <dbReference type="PROSITE-ProRule" id="PRU01360"/>
    </source>
</evidence>
<evidence type="ECO:0000313" key="17">
    <source>
        <dbReference type="EMBL" id="MBB4613371.1"/>
    </source>
</evidence>
<comment type="similarity">
    <text evidence="11 12">Belongs to the TonB-dependent receptor family.</text>
</comment>
<accession>A0A7W7AAN6</accession>
<feature type="chain" id="PRO_5030592314" evidence="14">
    <location>
        <begin position="26"/>
        <end position="809"/>
    </location>
</feature>
<comment type="subcellular location">
    <subcellularLocation>
        <location evidence="1 11">Cell outer membrane</location>
        <topology evidence="1 11">Multi-pass membrane protein</topology>
    </subcellularLocation>
</comment>
<dbReference type="GO" id="GO:0006826">
    <property type="term" value="P:iron ion transport"/>
    <property type="evidence" value="ECO:0007669"/>
    <property type="project" value="UniProtKB-KW"/>
</dbReference>
<dbReference type="AlphaFoldDB" id="A0A7W7AAN6"/>
<keyword evidence="3 11" id="KW-1134">Transmembrane beta strand</keyword>
<protein>
    <submittedName>
        <fullName evidence="17">Iron complex outermembrane receptor protein</fullName>
    </submittedName>
</protein>
<comment type="caution">
    <text evidence="17">The sequence shown here is derived from an EMBL/GenBank/DDBJ whole genome shotgun (WGS) entry which is preliminary data.</text>
</comment>
<dbReference type="PANTHER" id="PTHR32552:SF81">
    <property type="entry name" value="TONB-DEPENDENT OUTER MEMBRANE RECEPTOR"/>
    <property type="match status" value="1"/>
</dbReference>
<evidence type="ECO:0000256" key="3">
    <source>
        <dbReference type="ARBA" id="ARBA00022452"/>
    </source>
</evidence>
<keyword evidence="6" id="KW-0408">Iron</keyword>
<organism evidence="17 18">
    <name type="scientific">Novosphingobium taihuense</name>
    <dbReference type="NCBI Taxonomy" id="260085"/>
    <lineage>
        <taxon>Bacteria</taxon>
        <taxon>Pseudomonadati</taxon>
        <taxon>Pseudomonadota</taxon>
        <taxon>Alphaproteobacteria</taxon>
        <taxon>Sphingomonadales</taxon>
        <taxon>Sphingomonadaceae</taxon>
        <taxon>Novosphingobium</taxon>
    </lineage>
</organism>
<dbReference type="Gene3D" id="2.40.170.20">
    <property type="entry name" value="TonB-dependent receptor, beta-barrel domain"/>
    <property type="match status" value="2"/>
</dbReference>
<evidence type="ECO:0000256" key="9">
    <source>
        <dbReference type="ARBA" id="ARBA00023136"/>
    </source>
</evidence>
<dbReference type="EMBL" id="JACHOA010000002">
    <property type="protein sequence ID" value="MBB4613371.1"/>
    <property type="molecule type" value="Genomic_DNA"/>
</dbReference>
<keyword evidence="4" id="KW-0410">Iron transport</keyword>
<keyword evidence="10 11" id="KW-0998">Cell outer membrane</keyword>
<evidence type="ECO:0000256" key="14">
    <source>
        <dbReference type="SAM" id="SignalP"/>
    </source>
</evidence>
<feature type="region of interest" description="Disordered" evidence="13">
    <location>
        <begin position="33"/>
        <end position="52"/>
    </location>
</feature>
<keyword evidence="8 12" id="KW-0798">TonB box</keyword>
<dbReference type="InterPro" id="IPR036942">
    <property type="entry name" value="Beta-barrel_TonB_sf"/>
</dbReference>
<evidence type="ECO:0000256" key="4">
    <source>
        <dbReference type="ARBA" id="ARBA00022496"/>
    </source>
</evidence>
<feature type="compositionally biased region" description="Low complexity" evidence="13">
    <location>
        <begin position="39"/>
        <end position="50"/>
    </location>
</feature>
<dbReference type="RefSeq" id="WP_246415496.1">
    <property type="nucleotide sequence ID" value="NZ_JACHOA010000002.1"/>
</dbReference>
<dbReference type="Pfam" id="PF07715">
    <property type="entry name" value="Plug"/>
    <property type="match status" value="1"/>
</dbReference>
<keyword evidence="5 11" id="KW-0812">Transmembrane</keyword>
<evidence type="ECO:0000256" key="2">
    <source>
        <dbReference type="ARBA" id="ARBA00022448"/>
    </source>
</evidence>
<name>A0A7W7AAN6_9SPHN</name>
<keyword evidence="2 11" id="KW-0813">Transport</keyword>
<keyword evidence="18" id="KW-1185">Reference proteome</keyword>
<gene>
    <name evidence="17" type="ORF">GGR37_001630</name>
</gene>
<dbReference type="InterPro" id="IPR039426">
    <property type="entry name" value="TonB-dep_rcpt-like"/>
</dbReference>